<sequence length="158" mass="15679">MKIFDQTLGTLERALDARLLRHNVLAGNLANADTPGFVPREVDFAAAMREGARELDRAPLVPRAPLDLASAGHPVAGAGGAGEIPLASAGALDAAAPGAPGSPVIAARGAGAGLDGNAVDVDRALAAVAENAIQYNAAARAAGKKLAILRYVASDGAA</sequence>
<comment type="function">
    <text evidence="5 6">Structural component of flagellum, the bacterial motility apparatus. Part of the rod structure of flagellar basal body.</text>
</comment>
<comment type="subunit">
    <text evidence="6">The basal body constitutes a major portion of the flagellar organelle and consists of a number of rings mounted on a central rod.</text>
</comment>
<dbReference type="PIRSF" id="PIRSF002889">
    <property type="entry name" value="Rod_FlgB"/>
    <property type="match status" value="1"/>
</dbReference>
<dbReference type="GO" id="GO:0071978">
    <property type="term" value="P:bacterial-type flagellum-dependent swarming motility"/>
    <property type="evidence" value="ECO:0007669"/>
    <property type="project" value="TreeGrafter"/>
</dbReference>
<evidence type="ECO:0000256" key="2">
    <source>
        <dbReference type="ARBA" id="ARBA00009677"/>
    </source>
</evidence>
<dbReference type="EMBL" id="BJTG01000004">
    <property type="protein sequence ID" value="GEJ56999.1"/>
    <property type="molecule type" value="Genomic_DNA"/>
</dbReference>
<accession>A0A7I9VLL8</accession>
<comment type="similarity">
    <text evidence="2 6">Belongs to the flagella basal body rod proteins family.</text>
</comment>
<evidence type="ECO:0000256" key="4">
    <source>
        <dbReference type="ARBA" id="ARBA00023143"/>
    </source>
</evidence>
<keyword evidence="4 6" id="KW-0975">Bacterial flagellum</keyword>
<dbReference type="Proteomes" id="UP000503640">
    <property type="component" value="Unassembled WGS sequence"/>
</dbReference>
<evidence type="ECO:0000259" key="7">
    <source>
        <dbReference type="Pfam" id="PF00460"/>
    </source>
</evidence>
<comment type="caution">
    <text evidence="8">The sequence shown here is derived from an EMBL/GenBank/DDBJ whole genome shotgun (WGS) entry which is preliminary data.</text>
</comment>
<dbReference type="InterPro" id="IPR006300">
    <property type="entry name" value="FlgB"/>
</dbReference>
<keyword evidence="9" id="KW-1185">Reference proteome</keyword>
<proteinExistence type="inferred from homology"/>
<gene>
    <name evidence="8" type="ORF">AMYX_17400</name>
</gene>
<evidence type="ECO:0000256" key="6">
    <source>
        <dbReference type="PIRNR" id="PIRNR002889"/>
    </source>
</evidence>
<protein>
    <recommendedName>
        <fullName evidence="3 6">Flagellar basal body rod protein FlgB</fullName>
    </recommendedName>
</protein>
<reference evidence="9" key="1">
    <citation type="journal article" date="2020" name="Appl. Environ. Microbiol.">
        <title>Diazotrophic Anaeromyxobacter Isolates from Soils.</title>
        <authorList>
            <person name="Masuda Y."/>
            <person name="Yamanaka H."/>
            <person name="Xu Z.X."/>
            <person name="Shiratori Y."/>
            <person name="Aono T."/>
            <person name="Amachi S."/>
            <person name="Senoo K."/>
            <person name="Itoh H."/>
        </authorList>
    </citation>
    <scope>NUCLEOTIDE SEQUENCE [LARGE SCALE GENOMIC DNA]</scope>
    <source>
        <strain evidence="9">R267</strain>
    </source>
</reference>
<evidence type="ECO:0000256" key="3">
    <source>
        <dbReference type="ARBA" id="ARBA00014376"/>
    </source>
</evidence>
<evidence type="ECO:0000313" key="9">
    <source>
        <dbReference type="Proteomes" id="UP000503640"/>
    </source>
</evidence>
<dbReference type="RefSeq" id="WP_176064500.1">
    <property type="nucleotide sequence ID" value="NZ_BJTG01000004.1"/>
</dbReference>
<dbReference type="PANTHER" id="PTHR30435:SF12">
    <property type="entry name" value="FLAGELLAR BASAL BODY ROD PROTEIN FLGB"/>
    <property type="match status" value="1"/>
</dbReference>
<name>A0A7I9VLL8_9BACT</name>
<dbReference type="PANTHER" id="PTHR30435">
    <property type="entry name" value="FLAGELLAR PROTEIN"/>
    <property type="match status" value="1"/>
</dbReference>
<comment type="subcellular location">
    <subcellularLocation>
        <location evidence="1 6">Bacterial flagellum basal body</location>
    </subcellularLocation>
</comment>
<dbReference type="GO" id="GO:0030694">
    <property type="term" value="C:bacterial-type flagellum basal body, rod"/>
    <property type="evidence" value="ECO:0007669"/>
    <property type="project" value="InterPro"/>
</dbReference>
<evidence type="ECO:0000313" key="8">
    <source>
        <dbReference type="EMBL" id="GEJ56999.1"/>
    </source>
</evidence>
<evidence type="ECO:0000256" key="5">
    <source>
        <dbReference type="ARBA" id="ARBA00024934"/>
    </source>
</evidence>
<organism evidence="8 9">
    <name type="scientific">Anaeromyxobacter diazotrophicus</name>
    <dbReference type="NCBI Taxonomy" id="2590199"/>
    <lineage>
        <taxon>Bacteria</taxon>
        <taxon>Pseudomonadati</taxon>
        <taxon>Myxococcota</taxon>
        <taxon>Myxococcia</taxon>
        <taxon>Myxococcales</taxon>
        <taxon>Cystobacterineae</taxon>
        <taxon>Anaeromyxobacteraceae</taxon>
        <taxon>Anaeromyxobacter</taxon>
    </lineage>
</organism>
<dbReference type="InterPro" id="IPR001444">
    <property type="entry name" value="Flag_bb_rod_N"/>
</dbReference>
<feature type="domain" description="Flagellar basal body rod protein N-terminal" evidence="7">
    <location>
        <begin position="10"/>
        <end position="37"/>
    </location>
</feature>
<dbReference type="Pfam" id="PF00460">
    <property type="entry name" value="Flg_bb_rod"/>
    <property type="match status" value="1"/>
</dbReference>
<evidence type="ECO:0000256" key="1">
    <source>
        <dbReference type="ARBA" id="ARBA00004117"/>
    </source>
</evidence>
<dbReference type="AlphaFoldDB" id="A0A7I9VLL8"/>